<protein>
    <recommendedName>
        <fullName evidence="3">Membrane protein insertase YidC</fullName>
    </recommendedName>
    <alternativeName>
        <fullName evidence="11">Foldase YidC</fullName>
    </alternativeName>
    <alternativeName>
        <fullName evidence="10">Membrane integrase YidC</fullName>
    </alternativeName>
    <alternativeName>
        <fullName evidence="9">Membrane protein YidC</fullName>
    </alternativeName>
</protein>
<feature type="transmembrane region" description="Helical" evidence="13">
    <location>
        <begin position="17"/>
        <end position="38"/>
    </location>
</feature>
<dbReference type="Pfam" id="PF02096">
    <property type="entry name" value="60KD_IMP"/>
    <property type="match status" value="1"/>
</dbReference>
<dbReference type="PANTHER" id="PTHR12428">
    <property type="entry name" value="OXA1"/>
    <property type="match status" value="1"/>
</dbReference>
<comment type="subcellular location">
    <subcellularLocation>
        <location evidence="1 12">Membrane</location>
        <topology evidence="1 12">Multi-pass membrane protein</topology>
    </subcellularLocation>
</comment>
<comment type="subunit">
    <text evidence="8">Interacts with the Sec translocase complex via SecD. Specifically interacts with transmembrane segments of nascent integral membrane proteins during membrane integration.</text>
</comment>
<feature type="domain" description="Membrane insertase YidC/Oxa/ALB C-terminal" evidence="14">
    <location>
        <begin position="19"/>
        <end position="205"/>
    </location>
</feature>
<evidence type="ECO:0000313" key="15">
    <source>
        <dbReference type="EMBL" id="GAA4146460.1"/>
    </source>
</evidence>
<feature type="transmembrane region" description="Helical" evidence="13">
    <location>
        <begin position="144"/>
        <end position="161"/>
    </location>
</feature>
<organism evidence="15 16">
    <name type="scientific">Actinomadura keratinilytica</name>
    <dbReference type="NCBI Taxonomy" id="547461"/>
    <lineage>
        <taxon>Bacteria</taxon>
        <taxon>Bacillati</taxon>
        <taxon>Actinomycetota</taxon>
        <taxon>Actinomycetes</taxon>
        <taxon>Streptosporangiales</taxon>
        <taxon>Thermomonosporaceae</taxon>
        <taxon>Actinomadura</taxon>
    </lineage>
</organism>
<evidence type="ECO:0000256" key="7">
    <source>
        <dbReference type="ARBA" id="ARBA00025034"/>
    </source>
</evidence>
<evidence type="ECO:0000256" key="10">
    <source>
        <dbReference type="ARBA" id="ARBA00033245"/>
    </source>
</evidence>
<keyword evidence="16" id="KW-1185">Reference proteome</keyword>
<keyword evidence="4 12" id="KW-0812">Transmembrane</keyword>
<evidence type="ECO:0000256" key="11">
    <source>
        <dbReference type="ARBA" id="ARBA00033342"/>
    </source>
</evidence>
<proteinExistence type="inferred from homology"/>
<dbReference type="NCBIfam" id="TIGR03592">
    <property type="entry name" value="yidC_oxa1_cterm"/>
    <property type="match status" value="1"/>
</dbReference>
<dbReference type="RefSeq" id="WP_345022888.1">
    <property type="nucleotide sequence ID" value="NZ_BAABDO010000061.1"/>
</dbReference>
<dbReference type="PANTHER" id="PTHR12428:SF65">
    <property type="entry name" value="CYTOCHROME C OXIDASE ASSEMBLY PROTEIN COX18, MITOCHONDRIAL"/>
    <property type="match status" value="1"/>
</dbReference>
<comment type="function">
    <text evidence="7">Required for the insertion and/or proper folding and/or complex formation of integral membrane proteins into the membrane. Involved in integration of membrane proteins that insert both dependently and independently of the Sec translocase complex, as well as at least some lipoproteins. Aids folding of multispanning membrane proteins.</text>
</comment>
<keyword evidence="5 13" id="KW-1133">Transmembrane helix</keyword>
<evidence type="ECO:0000256" key="4">
    <source>
        <dbReference type="ARBA" id="ARBA00022692"/>
    </source>
</evidence>
<reference evidence="16" key="1">
    <citation type="journal article" date="2019" name="Int. J. Syst. Evol. Microbiol.">
        <title>The Global Catalogue of Microorganisms (GCM) 10K type strain sequencing project: providing services to taxonomists for standard genome sequencing and annotation.</title>
        <authorList>
            <consortium name="The Broad Institute Genomics Platform"/>
            <consortium name="The Broad Institute Genome Sequencing Center for Infectious Disease"/>
            <person name="Wu L."/>
            <person name="Ma J."/>
        </authorList>
    </citation>
    <scope>NUCLEOTIDE SEQUENCE [LARGE SCALE GENOMIC DNA]</scope>
    <source>
        <strain evidence="16">JCM 17316</strain>
    </source>
</reference>
<gene>
    <name evidence="15" type="primary">yidC</name>
    <name evidence="15" type="ORF">GCM10022416_38990</name>
</gene>
<accession>A0ABP7Z6J7</accession>
<evidence type="ECO:0000256" key="12">
    <source>
        <dbReference type="RuleBase" id="RU003945"/>
    </source>
</evidence>
<evidence type="ECO:0000256" key="6">
    <source>
        <dbReference type="ARBA" id="ARBA00023136"/>
    </source>
</evidence>
<evidence type="ECO:0000256" key="5">
    <source>
        <dbReference type="ARBA" id="ARBA00022989"/>
    </source>
</evidence>
<evidence type="ECO:0000313" key="16">
    <source>
        <dbReference type="Proteomes" id="UP001500266"/>
    </source>
</evidence>
<evidence type="ECO:0000256" key="13">
    <source>
        <dbReference type="SAM" id="Phobius"/>
    </source>
</evidence>
<evidence type="ECO:0000256" key="1">
    <source>
        <dbReference type="ARBA" id="ARBA00004141"/>
    </source>
</evidence>
<dbReference type="Proteomes" id="UP001500266">
    <property type="component" value="Unassembled WGS sequence"/>
</dbReference>
<evidence type="ECO:0000256" key="3">
    <source>
        <dbReference type="ARBA" id="ARBA00015325"/>
    </source>
</evidence>
<dbReference type="InterPro" id="IPR001708">
    <property type="entry name" value="YidC/ALB3/OXA1/COX18"/>
</dbReference>
<keyword evidence="6 13" id="KW-0472">Membrane</keyword>
<evidence type="ECO:0000256" key="8">
    <source>
        <dbReference type="ARBA" id="ARBA00026028"/>
    </source>
</evidence>
<evidence type="ECO:0000259" key="14">
    <source>
        <dbReference type="Pfam" id="PF02096"/>
    </source>
</evidence>
<sequence>MAGIADTLGFLGGGPSVAAAIVVVTVLVRGLLVPLAVAQARGERARVRLLPKVRALRDRHGRDPVRLRRELQALYAEEGVSPFAGIGPALAQLPVLAVMYRLFVSATVAGHRNLLLAHTLLGTPLGQNWIGVVGGAGLFSPPSLLFLGLFALLAAVAWWTSRQAEGPLRLLPFGTVAVAAYLPLAAGVYLLASTAWTAAERAVLRRRIVMA</sequence>
<comment type="similarity">
    <text evidence="2">Belongs to the OXA1/ALB3/YidC family. Type 1 subfamily.</text>
</comment>
<feature type="transmembrane region" description="Helical" evidence="13">
    <location>
        <begin position="173"/>
        <end position="198"/>
    </location>
</feature>
<comment type="caution">
    <text evidence="15">The sequence shown here is derived from an EMBL/GenBank/DDBJ whole genome shotgun (WGS) entry which is preliminary data.</text>
</comment>
<evidence type="ECO:0000256" key="2">
    <source>
        <dbReference type="ARBA" id="ARBA00010527"/>
    </source>
</evidence>
<dbReference type="InterPro" id="IPR028055">
    <property type="entry name" value="YidC/Oxa/ALB_C"/>
</dbReference>
<evidence type="ECO:0000256" key="9">
    <source>
        <dbReference type="ARBA" id="ARBA00031538"/>
    </source>
</evidence>
<dbReference type="EMBL" id="BAABDO010000061">
    <property type="protein sequence ID" value="GAA4146460.1"/>
    <property type="molecule type" value="Genomic_DNA"/>
</dbReference>
<name>A0ABP7Z6J7_9ACTN</name>